<evidence type="ECO:0000313" key="5">
    <source>
        <dbReference type="Proteomes" id="UP000245624"/>
    </source>
</evidence>
<dbReference type="OrthoDB" id="119432at2"/>
<dbReference type="GO" id="GO:0046872">
    <property type="term" value="F:metal ion binding"/>
    <property type="evidence" value="ECO:0007669"/>
    <property type="project" value="UniProtKB-KW"/>
</dbReference>
<dbReference type="EMBL" id="QGTD01000001">
    <property type="protein sequence ID" value="PWU70330.1"/>
    <property type="molecule type" value="Genomic_DNA"/>
</dbReference>
<dbReference type="InterPro" id="IPR034660">
    <property type="entry name" value="DinB/YfiT-like"/>
</dbReference>
<protein>
    <submittedName>
        <fullName evidence="4">DinB family protein</fullName>
    </submittedName>
</protein>
<feature type="binding site" evidence="3">
    <location>
        <position position="126"/>
    </location>
    <ligand>
        <name>a divalent metal cation</name>
        <dbReference type="ChEBI" id="CHEBI:60240"/>
    </ligand>
</feature>
<feature type="binding site" evidence="3">
    <location>
        <position position="47"/>
    </location>
    <ligand>
        <name>a divalent metal cation</name>
        <dbReference type="ChEBI" id="CHEBI:60240"/>
    </ligand>
</feature>
<dbReference type="Pfam" id="PF05163">
    <property type="entry name" value="DinB"/>
    <property type="match status" value="1"/>
</dbReference>
<keyword evidence="5" id="KW-1185">Reference proteome</keyword>
<sequence length="150" mass="17468">MSESTIMMEDWLQHRQVLVNLLEQIDDEAIHFKPWEGAMELGELALHVTGWNDVFVSMVKSEEFLPPDIPECKTMEEVRAAVNSFTEKTKATYQSITEEELEMQNNATHPKLQGTKKKYLLAMYDHEIHHKGQLFIYARLVGVKDVPFFR</sequence>
<evidence type="ECO:0000256" key="2">
    <source>
        <dbReference type="ARBA" id="ARBA00022723"/>
    </source>
</evidence>
<dbReference type="Gene3D" id="1.20.120.450">
    <property type="entry name" value="dinb family like domain"/>
    <property type="match status" value="1"/>
</dbReference>
<evidence type="ECO:0000256" key="3">
    <source>
        <dbReference type="PIRSR" id="PIRSR607837-1"/>
    </source>
</evidence>
<dbReference type="SUPFAM" id="SSF109854">
    <property type="entry name" value="DinB/YfiT-like putative metalloenzymes"/>
    <property type="match status" value="1"/>
</dbReference>
<accession>A0A317L5U8</accession>
<dbReference type="AlphaFoldDB" id="A0A317L5U8"/>
<comment type="caution">
    <text evidence="4">The sequence shown here is derived from an EMBL/GenBank/DDBJ whole genome shotgun (WGS) entry which is preliminary data.</text>
</comment>
<keyword evidence="2 3" id="KW-0479">Metal-binding</keyword>
<comment type="similarity">
    <text evidence="1">Belongs to the DinB family.</text>
</comment>
<dbReference type="InterPro" id="IPR007837">
    <property type="entry name" value="DinB"/>
</dbReference>
<reference evidence="4 5" key="1">
    <citation type="submission" date="2018-05" db="EMBL/GenBank/DDBJ databases">
        <title>Genomic analysis of Gracilibacillus dipsosauri DD1 reveals novel features of a salt-tolerant amylase.</title>
        <authorList>
            <person name="Deutch C.E."/>
            <person name="Yang S."/>
        </authorList>
    </citation>
    <scope>NUCLEOTIDE SEQUENCE [LARGE SCALE GENOMIC DNA]</scope>
    <source>
        <strain evidence="4 5">DD1</strain>
    </source>
</reference>
<evidence type="ECO:0000256" key="1">
    <source>
        <dbReference type="ARBA" id="ARBA00008635"/>
    </source>
</evidence>
<organism evidence="4 5">
    <name type="scientific">Gracilibacillus dipsosauri</name>
    <dbReference type="NCBI Taxonomy" id="178340"/>
    <lineage>
        <taxon>Bacteria</taxon>
        <taxon>Bacillati</taxon>
        <taxon>Bacillota</taxon>
        <taxon>Bacilli</taxon>
        <taxon>Bacillales</taxon>
        <taxon>Bacillaceae</taxon>
        <taxon>Gracilibacillus</taxon>
    </lineage>
</organism>
<dbReference type="RefSeq" id="WP_109982880.1">
    <property type="nucleotide sequence ID" value="NZ_QGTD01000001.1"/>
</dbReference>
<gene>
    <name evidence="4" type="ORF">DLJ74_00370</name>
</gene>
<evidence type="ECO:0000313" key="4">
    <source>
        <dbReference type="EMBL" id="PWU70330.1"/>
    </source>
</evidence>
<proteinExistence type="inferred from homology"/>
<name>A0A317L5U8_9BACI</name>
<feature type="binding site" evidence="3">
    <location>
        <position position="130"/>
    </location>
    <ligand>
        <name>a divalent metal cation</name>
        <dbReference type="ChEBI" id="CHEBI:60240"/>
    </ligand>
</feature>
<dbReference type="Proteomes" id="UP000245624">
    <property type="component" value="Unassembled WGS sequence"/>
</dbReference>